<gene>
    <name evidence="2" type="ORF">GMOD_00000503</name>
</gene>
<feature type="compositionally biased region" description="Polar residues" evidence="1">
    <location>
        <begin position="39"/>
        <end position="56"/>
    </location>
</feature>
<evidence type="ECO:0000256" key="1">
    <source>
        <dbReference type="SAM" id="MobiDB-lite"/>
    </source>
</evidence>
<organism evidence="2 3">
    <name type="scientific">Pyrenophora seminiperda CCB06</name>
    <dbReference type="NCBI Taxonomy" id="1302712"/>
    <lineage>
        <taxon>Eukaryota</taxon>
        <taxon>Fungi</taxon>
        <taxon>Dikarya</taxon>
        <taxon>Ascomycota</taxon>
        <taxon>Pezizomycotina</taxon>
        <taxon>Dothideomycetes</taxon>
        <taxon>Pleosporomycetidae</taxon>
        <taxon>Pleosporales</taxon>
        <taxon>Pleosporineae</taxon>
        <taxon>Pleosporaceae</taxon>
        <taxon>Pyrenophora</taxon>
    </lineage>
</organism>
<keyword evidence="3" id="KW-1185">Reference proteome</keyword>
<evidence type="ECO:0000313" key="3">
    <source>
        <dbReference type="Proteomes" id="UP000265663"/>
    </source>
</evidence>
<reference evidence="2 3" key="1">
    <citation type="journal article" date="2014" name="PLoS ONE">
        <title>De novo Genome Assembly of the Fungal Plant Pathogen Pyrenophora semeniperda.</title>
        <authorList>
            <person name="Soliai M.M."/>
            <person name="Meyer S.E."/>
            <person name="Udall J.A."/>
            <person name="Elzinga D.E."/>
            <person name="Hermansen R.A."/>
            <person name="Bodily P.M."/>
            <person name="Hart A.A."/>
            <person name="Coleman C.E."/>
        </authorList>
    </citation>
    <scope>NUCLEOTIDE SEQUENCE [LARGE SCALE GENOMIC DNA]</scope>
    <source>
        <strain evidence="2 3">CCB06</strain>
        <tissue evidence="2">Mycelium</tissue>
    </source>
</reference>
<dbReference type="EMBL" id="KE747824">
    <property type="protein sequence ID" value="RMZ70414.1"/>
    <property type="molecule type" value="Genomic_DNA"/>
</dbReference>
<sequence>MPQTHDLENWCSILAIGSGNAWGAPSRYSTDGKTWGTAMKTSSSVSTPPLSQQGDP</sequence>
<protein>
    <submittedName>
        <fullName evidence="2">Uncharacterized protein</fullName>
    </submittedName>
</protein>
<accession>A0A3M7M7P7</accession>
<dbReference type="Proteomes" id="UP000265663">
    <property type="component" value="Unassembled WGS sequence"/>
</dbReference>
<feature type="region of interest" description="Disordered" evidence="1">
    <location>
        <begin position="25"/>
        <end position="56"/>
    </location>
</feature>
<proteinExistence type="predicted"/>
<dbReference type="AlphaFoldDB" id="A0A3M7M7P7"/>
<evidence type="ECO:0000313" key="2">
    <source>
        <dbReference type="EMBL" id="RMZ70414.1"/>
    </source>
</evidence>
<name>A0A3M7M7P7_9PLEO</name>